<dbReference type="Pfam" id="PF13954">
    <property type="entry name" value="PapC_N"/>
    <property type="match status" value="1"/>
</dbReference>
<dbReference type="Gene3D" id="2.60.40.2610">
    <property type="entry name" value="Outer membrane usher protein FimD, plug domain"/>
    <property type="match status" value="1"/>
</dbReference>
<dbReference type="GeneID" id="93517454"/>
<accession>A0A140NLH1</accession>
<protein>
    <submittedName>
        <fullName evidence="11">Outer membrane usher protein FimD</fullName>
    </submittedName>
</protein>
<dbReference type="PANTHER" id="PTHR30451:SF3">
    <property type="entry name" value="OUTER MEMBRANE USHER PROTEIN HTRE-RELATED"/>
    <property type="match status" value="1"/>
</dbReference>
<dbReference type="InterPro" id="IPR000015">
    <property type="entry name" value="Fimb_usher"/>
</dbReference>
<dbReference type="InterPro" id="IPR025885">
    <property type="entry name" value="PapC_N"/>
</dbReference>
<dbReference type="InterPro" id="IPR043142">
    <property type="entry name" value="PapC-like_C_sf"/>
</dbReference>
<keyword evidence="4" id="KW-1134">Transmembrane beta strand</keyword>
<dbReference type="SUPFAM" id="SSF141729">
    <property type="entry name" value="FimD N-terminal domain-like"/>
    <property type="match status" value="1"/>
</dbReference>
<keyword evidence="5" id="KW-0812">Transmembrane</keyword>
<dbReference type="Gene3D" id="2.60.40.2070">
    <property type="match status" value="1"/>
</dbReference>
<evidence type="ECO:0000259" key="9">
    <source>
        <dbReference type="Pfam" id="PF13953"/>
    </source>
</evidence>
<evidence type="ECO:0000256" key="5">
    <source>
        <dbReference type="ARBA" id="ARBA00022692"/>
    </source>
</evidence>
<evidence type="ECO:0000256" key="6">
    <source>
        <dbReference type="ARBA" id="ARBA00022729"/>
    </source>
</evidence>
<gene>
    <name evidence="11" type="ordered locus">S70_09415</name>
</gene>
<dbReference type="Gene3D" id="2.60.40.3110">
    <property type="match status" value="1"/>
</dbReference>
<evidence type="ECO:0000256" key="7">
    <source>
        <dbReference type="ARBA" id="ARBA00023136"/>
    </source>
</evidence>
<evidence type="ECO:0000256" key="3">
    <source>
        <dbReference type="ARBA" id="ARBA00022448"/>
    </source>
</evidence>
<reference evidence="11 12" key="1">
    <citation type="journal article" date="2012" name="J. Bacteriol.">
        <title>Complete Genome Sequence of Providencia stuartii Clinical Isolate MRSN 2154.</title>
        <authorList>
            <person name="Clifford R.J."/>
            <person name="Hang J."/>
            <person name="Riley M.C."/>
            <person name="Onmus-Leone F."/>
            <person name="Kuschner R.A."/>
            <person name="Lesho E.P."/>
            <person name="Waterman P.E."/>
        </authorList>
    </citation>
    <scope>NUCLEOTIDE SEQUENCE [LARGE SCALE GENOMIC DNA]</scope>
    <source>
        <strain evidence="11 12">MRSN 2154</strain>
    </source>
</reference>
<dbReference type="GO" id="GO:0009279">
    <property type="term" value="C:cell outer membrane"/>
    <property type="evidence" value="ECO:0007669"/>
    <property type="project" value="UniProtKB-SubCell"/>
</dbReference>
<dbReference type="OrthoDB" id="6554712at2"/>
<sequence>MKLHGRHRSLLAVCLILGTSKSWGVSFDTSLLAGDSAKSDLSRFYEEQSMPAGTQEMDVFINGDWKGRYPFIFTDSHNRIFLSKREAGLLGIKLPETSDEEQEYTLEQLVQGGSFNVDISTLSIKMSIPQSFLLRNEVGYVPPEFWEEGIPAAMLSYNATYYKTKNKNGDKSSSDDLYAGFESGLNFSSWQFRDSSSLRKHSGDSLKWENNTRYLRKALPLYQSNFIAGDFYSQGTLFDSVRVRGVSLASDINMRPTSQQGFAPIVRGVAQTNALVKVIQNGSIIYQENVPPGQFTIDNIQPTGSAGDLLVIVKEANGQEQSFTVPFSAVPGMLKEGVSNYALLAGKVNQENGHYQPKFLQGTFEYGFNNLITGYTGVIASEDYQAYLLGSGWNLPIGAVSLDITHANTQLPNDTQKGQSMRVSYSKFLNTTATNFTLAAYRYSTKGYYSFSDSIHAHEGYRLYQETLEKQATETLPHRELPAFDINTWDSMRGVRPKNTFTINLNQRLPENWGTFYVSGSQRDYWSTTPTTREYQLGYSNAYSDISYSLSASRVRDGKGEEENRYYISISLPLSVFDNDIWVSTGLTATDSHYQQSTVSLSGTALEANRLSYSLSGSNQQGGQNMASANVAYRSNVSTIGSSLSESNDYHQTGLSARGSLVAIPWDILASNEIGNTMTIVKAPHAQGLMVNGDQSIVTNKEGLALVPYATPYRKNTIMLSNTENTQGAEVIGNMANSAPIEGSVNLVKFKTDTRTSWLSRALRQDGSALPFGAEVTDLQGEAIGYVGQASVLYLKAEAFPKSVIIRLNEGHCTIHNLPDNLDGPTGVCQ</sequence>
<dbReference type="GO" id="GO:0009297">
    <property type="term" value="P:pilus assembly"/>
    <property type="evidence" value="ECO:0007669"/>
    <property type="project" value="InterPro"/>
</dbReference>
<evidence type="ECO:0000256" key="4">
    <source>
        <dbReference type="ARBA" id="ARBA00022452"/>
    </source>
</evidence>
<keyword evidence="3" id="KW-0813">Transport</keyword>
<dbReference type="Pfam" id="PF00577">
    <property type="entry name" value="Usher"/>
    <property type="match status" value="1"/>
</dbReference>
<dbReference type="Gene3D" id="3.10.20.410">
    <property type="match status" value="1"/>
</dbReference>
<dbReference type="PATRIC" id="fig|1157951.4.peg.1886"/>
<evidence type="ECO:0000256" key="1">
    <source>
        <dbReference type="ARBA" id="ARBA00004571"/>
    </source>
</evidence>
<dbReference type="EMBL" id="CP003488">
    <property type="protein sequence ID" value="AFH93743.1"/>
    <property type="molecule type" value="Genomic_DNA"/>
</dbReference>
<comment type="similarity">
    <text evidence="2">Belongs to the fimbrial export usher family.</text>
</comment>
<dbReference type="FunFam" id="2.60.40.3110:FF:000001">
    <property type="entry name" value="Putative fimbrial outer membrane usher"/>
    <property type="match status" value="1"/>
</dbReference>
<dbReference type="HOGENOM" id="CLU_009120_3_1_6"/>
<dbReference type="InterPro" id="IPR025949">
    <property type="entry name" value="PapC-like_C"/>
</dbReference>
<reference evidence="12" key="2">
    <citation type="submission" date="2012-04" db="EMBL/GenBank/DDBJ databases">
        <title>Complete genome sequence of Providencia stuartii clinical isolate MRSN 2154.</title>
        <authorList>
            <person name="Clifford R.J."/>
            <person name="Hang J."/>
            <person name="Riley M.C."/>
            <person name="Onmus-Leone F."/>
            <person name="Kuschner R.A."/>
            <person name="Lesho E.P."/>
            <person name="Waterman P.E."/>
        </authorList>
    </citation>
    <scope>NUCLEOTIDE SEQUENCE [LARGE SCALE GENOMIC DNA]</scope>
    <source>
        <strain evidence="12">MRSN 2154</strain>
    </source>
</reference>
<keyword evidence="7" id="KW-0472">Membrane</keyword>
<dbReference type="GO" id="GO:0015473">
    <property type="term" value="F:fimbrial usher porin activity"/>
    <property type="evidence" value="ECO:0007669"/>
    <property type="project" value="InterPro"/>
</dbReference>
<keyword evidence="8" id="KW-0998">Cell outer membrane</keyword>
<dbReference type="KEGG" id="psi:S70_09415"/>
<comment type="subcellular location">
    <subcellularLocation>
        <location evidence="1">Cell outer membrane</location>
        <topology evidence="1">Multi-pass membrane protein</topology>
    </subcellularLocation>
</comment>
<organism evidence="11 12">
    <name type="scientific">Providencia stuartii (strain MRSN 2154)</name>
    <dbReference type="NCBI Taxonomy" id="1157951"/>
    <lineage>
        <taxon>Bacteria</taxon>
        <taxon>Pseudomonadati</taxon>
        <taxon>Pseudomonadota</taxon>
        <taxon>Gammaproteobacteria</taxon>
        <taxon>Enterobacterales</taxon>
        <taxon>Morganellaceae</taxon>
        <taxon>Providencia</taxon>
    </lineage>
</organism>
<proteinExistence type="inferred from homology"/>
<dbReference type="Pfam" id="PF13953">
    <property type="entry name" value="PapC_C"/>
    <property type="match status" value="1"/>
</dbReference>
<dbReference type="RefSeq" id="WP_004923428.1">
    <property type="nucleotide sequence ID" value="NC_017731.1"/>
</dbReference>
<evidence type="ECO:0000256" key="8">
    <source>
        <dbReference type="ARBA" id="ARBA00023237"/>
    </source>
</evidence>
<evidence type="ECO:0000313" key="12">
    <source>
        <dbReference type="Proteomes" id="UP000005012"/>
    </source>
</evidence>
<dbReference type="InterPro" id="IPR037224">
    <property type="entry name" value="PapC_N_sf"/>
</dbReference>
<dbReference type="InterPro" id="IPR042186">
    <property type="entry name" value="FimD_plug_dom"/>
</dbReference>
<dbReference type="AlphaFoldDB" id="A0A140NLH1"/>
<evidence type="ECO:0000256" key="2">
    <source>
        <dbReference type="ARBA" id="ARBA00008064"/>
    </source>
</evidence>
<dbReference type="Proteomes" id="UP000005012">
    <property type="component" value="Chromosome"/>
</dbReference>
<evidence type="ECO:0000313" key="11">
    <source>
        <dbReference type="EMBL" id="AFH93743.1"/>
    </source>
</evidence>
<name>A0A140NLH1_PROSM</name>
<dbReference type="PANTHER" id="PTHR30451">
    <property type="entry name" value="OUTER MEMBRANE USHER PROTEIN"/>
    <property type="match status" value="1"/>
</dbReference>
<feature type="domain" description="PapC-like C-terminal" evidence="9">
    <location>
        <begin position="763"/>
        <end position="816"/>
    </location>
</feature>
<evidence type="ECO:0000259" key="10">
    <source>
        <dbReference type="Pfam" id="PF13954"/>
    </source>
</evidence>
<feature type="domain" description="PapC N-terminal" evidence="10">
    <location>
        <begin position="26"/>
        <end position="160"/>
    </location>
</feature>
<keyword evidence="6" id="KW-0732">Signal</keyword>